<dbReference type="EMBL" id="BNCQ01000061">
    <property type="protein sequence ID" value="GIM15012.1"/>
    <property type="molecule type" value="Genomic_DNA"/>
</dbReference>
<evidence type="ECO:0000256" key="2">
    <source>
        <dbReference type="SAM" id="SignalP"/>
    </source>
</evidence>
<dbReference type="EMBL" id="BNCP01000002">
    <property type="protein sequence ID" value="GIL71152.1"/>
    <property type="molecule type" value="Genomic_DNA"/>
</dbReference>
<keyword evidence="2" id="KW-0732">Signal</keyword>
<protein>
    <recommendedName>
        <fullName evidence="7">Secreted protein</fullName>
    </recommendedName>
</protein>
<dbReference type="Proteomes" id="UP000722791">
    <property type="component" value="Unassembled WGS sequence"/>
</dbReference>
<gene>
    <name evidence="3" type="ORF">Vretifemale_1761</name>
    <name evidence="4" type="ORF">Vretimale_17866</name>
</gene>
<dbReference type="Proteomes" id="UP000747110">
    <property type="component" value="Unassembled WGS sequence"/>
</dbReference>
<feature type="compositionally biased region" description="Low complexity" evidence="1">
    <location>
        <begin position="116"/>
        <end position="136"/>
    </location>
</feature>
<reference evidence="4" key="1">
    <citation type="journal article" date="2021" name="Proc. Natl. Acad. Sci. U.S.A.">
        <title>Three genomes in the algal genus Volvox reveal the fate of a haploid sex-determining region after a transition to homothallism.</title>
        <authorList>
            <person name="Yamamoto K."/>
            <person name="Hamaji T."/>
            <person name="Kawai-Toyooka H."/>
            <person name="Matsuzaki R."/>
            <person name="Takahashi F."/>
            <person name="Nishimura Y."/>
            <person name="Kawachi M."/>
            <person name="Noguchi H."/>
            <person name="Minakuchi Y."/>
            <person name="Umen J.G."/>
            <person name="Toyoda A."/>
            <person name="Nozaki H."/>
        </authorList>
    </citation>
    <scope>NUCLEOTIDE SEQUENCE</scope>
    <source>
        <strain evidence="4">NIES-3785</strain>
        <strain evidence="3">NIES-3786</strain>
    </source>
</reference>
<evidence type="ECO:0000313" key="5">
    <source>
        <dbReference type="Proteomes" id="UP000722791"/>
    </source>
</evidence>
<organism evidence="4 5">
    <name type="scientific">Volvox reticuliferus</name>
    <dbReference type="NCBI Taxonomy" id="1737510"/>
    <lineage>
        <taxon>Eukaryota</taxon>
        <taxon>Viridiplantae</taxon>
        <taxon>Chlorophyta</taxon>
        <taxon>core chlorophytes</taxon>
        <taxon>Chlorophyceae</taxon>
        <taxon>CS clade</taxon>
        <taxon>Chlamydomonadales</taxon>
        <taxon>Volvocaceae</taxon>
        <taxon>Volvox</taxon>
    </lineage>
</organism>
<dbReference type="AlphaFoldDB" id="A0A8J4GW15"/>
<feature type="region of interest" description="Disordered" evidence="1">
    <location>
        <begin position="116"/>
        <end position="173"/>
    </location>
</feature>
<accession>A0A8J4GW15</accession>
<evidence type="ECO:0000256" key="1">
    <source>
        <dbReference type="SAM" id="MobiDB-lite"/>
    </source>
</evidence>
<evidence type="ECO:0008006" key="7">
    <source>
        <dbReference type="Google" id="ProtNLM"/>
    </source>
</evidence>
<name>A0A8J4GW15_9CHLO</name>
<feature type="compositionally biased region" description="Low complexity" evidence="1">
    <location>
        <begin position="143"/>
        <end position="166"/>
    </location>
</feature>
<evidence type="ECO:0000313" key="4">
    <source>
        <dbReference type="EMBL" id="GIM15012.1"/>
    </source>
</evidence>
<feature type="signal peptide" evidence="2">
    <location>
        <begin position="1"/>
        <end position="21"/>
    </location>
</feature>
<proteinExistence type="predicted"/>
<sequence length="200" mass="20179">MRMRRILSLRWLSSFRLMSTSVPSLKNNRAPSAGSCKAFAWMASWITCLTSWTPASVPADGCSRSSLPAHSMPPATVGGFSSSSSSPTSTLTSSFSVFPGTTSVWSPATVSDVSSSSSSLTSSSSPTSSLTSSSLSICPGTTSLSSPATVSDVSSSSSPTSSSSSSFTAARPGSASVLPSAATIDGLSSSSVFLPSNTSR</sequence>
<evidence type="ECO:0000313" key="3">
    <source>
        <dbReference type="EMBL" id="GIL71152.1"/>
    </source>
</evidence>
<evidence type="ECO:0000313" key="6">
    <source>
        <dbReference type="Proteomes" id="UP000747110"/>
    </source>
</evidence>
<comment type="caution">
    <text evidence="4">The sequence shown here is derived from an EMBL/GenBank/DDBJ whole genome shotgun (WGS) entry which is preliminary data.</text>
</comment>
<keyword evidence="6" id="KW-1185">Reference proteome</keyword>
<feature type="chain" id="PRO_5036271744" description="Secreted protein" evidence="2">
    <location>
        <begin position="22"/>
        <end position="200"/>
    </location>
</feature>